<comment type="cofactor">
    <cofactor evidence="1">
        <name>pyridoxal 5'-phosphate</name>
        <dbReference type="ChEBI" id="CHEBI:597326"/>
    </cofactor>
</comment>
<reference evidence="8 9" key="1">
    <citation type="submission" date="2018-11" db="EMBL/GenBank/DDBJ databases">
        <title>Whole genome sequence of Streptomyces paromomycinus NBRC 15454(T).</title>
        <authorList>
            <person name="Komaki H."/>
            <person name="Tamura T."/>
        </authorList>
    </citation>
    <scope>NUCLEOTIDE SEQUENCE [LARGE SCALE GENOMIC DNA]</scope>
    <source>
        <strain evidence="8 9">NBRC 15454</strain>
    </source>
</reference>
<dbReference type="PANTHER" id="PTHR46383">
    <property type="entry name" value="ASPARTATE AMINOTRANSFERASE"/>
    <property type="match status" value="1"/>
</dbReference>
<proteinExistence type="inferred from homology"/>
<dbReference type="EMBL" id="BHZD01000001">
    <property type="protein sequence ID" value="GCD41632.1"/>
    <property type="molecule type" value="Genomic_DNA"/>
</dbReference>
<dbReference type="SUPFAM" id="SSF53383">
    <property type="entry name" value="PLP-dependent transferases"/>
    <property type="match status" value="1"/>
</dbReference>
<keyword evidence="4" id="KW-0808">Transferase</keyword>
<evidence type="ECO:0000313" key="9">
    <source>
        <dbReference type="Proteomes" id="UP000286746"/>
    </source>
</evidence>
<keyword evidence="8" id="KW-0378">Hydrolase</keyword>
<dbReference type="InterPro" id="IPR015424">
    <property type="entry name" value="PyrdxlP-dep_Trfase"/>
</dbReference>
<dbReference type="GO" id="GO:0004177">
    <property type="term" value="F:aminopeptidase activity"/>
    <property type="evidence" value="ECO:0007669"/>
    <property type="project" value="UniProtKB-KW"/>
</dbReference>
<keyword evidence="8" id="KW-0645">Protease</keyword>
<feature type="compositionally biased region" description="Pro residues" evidence="6">
    <location>
        <begin position="9"/>
        <end position="19"/>
    </location>
</feature>
<organism evidence="8 9">
    <name type="scientific">Streptomyces paromomycinus</name>
    <name type="common">Streptomyces rimosus subsp. paromomycinus</name>
    <dbReference type="NCBI Taxonomy" id="92743"/>
    <lineage>
        <taxon>Bacteria</taxon>
        <taxon>Bacillati</taxon>
        <taxon>Actinomycetota</taxon>
        <taxon>Actinomycetes</taxon>
        <taxon>Kitasatosporales</taxon>
        <taxon>Streptomycetaceae</taxon>
        <taxon>Streptomyces</taxon>
    </lineage>
</organism>
<name>A0A401VX15_STREY</name>
<evidence type="ECO:0000256" key="4">
    <source>
        <dbReference type="ARBA" id="ARBA00022679"/>
    </source>
</evidence>
<evidence type="ECO:0000256" key="2">
    <source>
        <dbReference type="ARBA" id="ARBA00007441"/>
    </source>
</evidence>
<evidence type="ECO:0000256" key="1">
    <source>
        <dbReference type="ARBA" id="ARBA00001933"/>
    </source>
</evidence>
<feature type="region of interest" description="Disordered" evidence="6">
    <location>
        <begin position="1"/>
        <end position="22"/>
    </location>
</feature>
<dbReference type="Pfam" id="PF00155">
    <property type="entry name" value="Aminotran_1_2"/>
    <property type="match status" value="1"/>
</dbReference>
<protein>
    <submittedName>
        <fullName evidence="8">Aminopeptidase</fullName>
    </submittedName>
</protein>
<evidence type="ECO:0000256" key="6">
    <source>
        <dbReference type="SAM" id="MobiDB-lite"/>
    </source>
</evidence>
<dbReference type="PANTHER" id="PTHR46383:SF1">
    <property type="entry name" value="ASPARTATE AMINOTRANSFERASE"/>
    <property type="match status" value="1"/>
</dbReference>
<dbReference type="RefSeq" id="WP_125052626.1">
    <property type="nucleotide sequence ID" value="NZ_BHZD01000001.1"/>
</dbReference>
<gene>
    <name evidence="8" type="ORF">GKJPGBOP_01288</name>
</gene>
<dbReference type="InterPro" id="IPR050596">
    <property type="entry name" value="AspAT/PAT-like"/>
</dbReference>
<keyword evidence="3" id="KW-0032">Aminotransferase</keyword>
<keyword evidence="8" id="KW-0031">Aminopeptidase</keyword>
<accession>A0A401VX15</accession>
<dbReference type="GO" id="GO:0008483">
    <property type="term" value="F:transaminase activity"/>
    <property type="evidence" value="ECO:0007669"/>
    <property type="project" value="UniProtKB-KW"/>
</dbReference>
<dbReference type="GO" id="GO:0006520">
    <property type="term" value="P:amino acid metabolic process"/>
    <property type="evidence" value="ECO:0007669"/>
    <property type="project" value="InterPro"/>
</dbReference>
<evidence type="ECO:0000313" key="8">
    <source>
        <dbReference type="EMBL" id="GCD41632.1"/>
    </source>
</evidence>
<dbReference type="InterPro" id="IPR004839">
    <property type="entry name" value="Aminotransferase_I/II_large"/>
</dbReference>
<evidence type="ECO:0000256" key="5">
    <source>
        <dbReference type="ARBA" id="ARBA00022898"/>
    </source>
</evidence>
<dbReference type="GO" id="GO:0030170">
    <property type="term" value="F:pyridoxal phosphate binding"/>
    <property type="evidence" value="ECO:0007669"/>
    <property type="project" value="InterPro"/>
</dbReference>
<dbReference type="Proteomes" id="UP000286746">
    <property type="component" value="Unassembled WGS sequence"/>
</dbReference>
<comment type="caution">
    <text evidence="8">The sequence shown here is derived from an EMBL/GenBank/DDBJ whole genome shotgun (WGS) entry which is preliminary data.</text>
</comment>
<keyword evidence="5" id="KW-0663">Pyridoxal phosphate</keyword>
<evidence type="ECO:0000256" key="3">
    <source>
        <dbReference type="ARBA" id="ARBA00022576"/>
    </source>
</evidence>
<sequence>MQRTALDPEPAPEPDPPAGLPVLPELAAHLAAAADRTEPEPPGGSRPLRAAACDYWARRGLETAPERVLAAPGAPALLLALLAAAGGDVLLPRPCAQWYAPPAGLLGRAVHRVPVPAESGGVPDAFALLEAVRRARLTGAGPRVLIVSVADDPSGTCPPPELVHEVCEAAAADGLWVVSDETGRDLLHDPHDTVVLSPAEMLPDDVVVLADLRATLAPASWPAALARFPDTGRGAALRAATLERLEALRTPMAGPVAAAVTRALTEPEPVRARTAAAARVHGTLAGALHRTLTEAGAVCRPPHAGSHLYADFDPLRPRLATRGVTGPAQLEGVLAHWAARGGHRFGDDPRALRVRLSTEVLLGPDAGHRRRVLEAPDPASLPHVTEALSALSATLAALTDTGSS</sequence>
<comment type="similarity">
    <text evidence="2">Belongs to the class-I pyridoxal-phosphate-dependent aminotransferase family.</text>
</comment>
<evidence type="ECO:0000259" key="7">
    <source>
        <dbReference type="Pfam" id="PF00155"/>
    </source>
</evidence>
<feature type="domain" description="Aminotransferase class I/classII large" evidence="7">
    <location>
        <begin position="30"/>
        <end position="189"/>
    </location>
</feature>
<keyword evidence="9" id="KW-1185">Reference proteome</keyword>
<dbReference type="AlphaFoldDB" id="A0A401VX15"/>
<dbReference type="InterPro" id="IPR015421">
    <property type="entry name" value="PyrdxlP-dep_Trfase_major"/>
</dbReference>
<dbReference type="Gene3D" id="3.40.640.10">
    <property type="entry name" value="Type I PLP-dependent aspartate aminotransferase-like (Major domain)"/>
    <property type="match status" value="1"/>
</dbReference>